<comment type="similarity">
    <text evidence="1">Belongs to the 'GDXG' lipolytic enzyme family.</text>
</comment>
<protein>
    <recommendedName>
        <fullName evidence="4">Alpha/beta hydrolase fold-3 domain-containing protein</fullName>
    </recommendedName>
</protein>
<dbReference type="GO" id="GO:0016787">
    <property type="term" value="F:hydrolase activity"/>
    <property type="evidence" value="ECO:0007669"/>
    <property type="project" value="UniProtKB-KW"/>
</dbReference>
<evidence type="ECO:0000313" key="6">
    <source>
        <dbReference type="Proteomes" id="UP000005426"/>
    </source>
</evidence>
<dbReference type="InterPro" id="IPR050300">
    <property type="entry name" value="GDXG_lipolytic_enzyme"/>
</dbReference>
<dbReference type="STRING" id="452589.G9P3C5"/>
<dbReference type="PANTHER" id="PTHR48081:SF31">
    <property type="entry name" value="STERYL ACETYL HYDROLASE MUG81-RELATED"/>
    <property type="match status" value="1"/>
</dbReference>
<evidence type="ECO:0000259" key="4">
    <source>
        <dbReference type="Pfam" id="PF07859"/>
    </source>
</evidence>
<dbReference type="RefSeq" id="XP_013941149.1">
    <property type="nucleotide sequence ID" value="XM_014085674.1"/>
</dbReference>
<dbReference type="EMBL" id="ABDG02000026">
    <property type="protein sequence ID" value="EHK42886.1"/>
    <property type="molecule type" value="Genomic_DNA"/>
</dbReference>
<evidence type="ECO:0000256" key="1">
    <source>
        <dbReference type="ARBA" id="ARBA00010515"/>
    </source>
</evidence>
<feature type="transmembrane region" description="Helical" evidence="3">
    <location>
        <begin position="53"/>
        <end position="74"/>
    </location>
</feature>
<dbReference type="PROSITE" id="PS01173">
    <property type="entry name" value="LIPASE_GDXG_HIS"/>
    <property type="match status" value="1"/>
</dbReference>
<sequence length="389" mass="42839">MADLRLIAPSVKPRLSIGDQIKLIGIALFVAPYSFALALARLLLYAFQNELDLRYYAVCAVFRTVFGTLGGFYAQTIFPSTEEAYRAWVRQKERLAKDPALKERLRCDIQPLDNGHSSILWVGNRHKARKIVLYLHGGGFELPSIAGHFECVWNSYVLSGVESETEVAVAFLQYSLAPTWRAPVQLRQAAAALSEILDAGFSAKDIIVGGDSAGGNLTVQLLHHLVDPHAEVARIVLQEPLSAAFLISPWLGKDTSAASFRDNDRYDMISMDILRSLDIVVQPCRDGASTDNKGQDSWAEPFEWNGPWLSKLGSVVGKIYITVGNREILAGQGKLMAKTVTAMQTGVEVTLESNPKAAHDFLVVEGLFGDIGEETIKMKQWFKTALEAN</sequence>
<feature type="transmembrane region" description="Helical" evidence="3">
    <location>
        <begin position="21"/>
        <end position="47"/>
    </location>
</feature>
<gene>
    <name evidence="5" type="ORF">TRIATDRAFT_320236</name>
</gene>
<keyword evidence="2" id="KW-0378">Hydrolase</keyword>
<dbReference type="GeneID" id="25783508"/>
<evidence type="ECO:0000313" key="5">
    <source>
        <dbReference type="EMBL" id="EHK42886.1"/>
    </source>
</evidence>
<dbReference type="SUPFAM" id="SSF53474">
    <property type="entry name" value="alpha/beta-Hydrolases"/>
    <property type="match status" value="1"/>
</dbReference>
<dbReference type="HOGENOM" id="CLU_042179_2_1_1"/>
<keyword evidence="3" id="KW-1133">Transmembrane helix</keyword>
<keyword evidence="3" id="KW-0472">Membrane</keyword>
<keyword evidence="6" id="KW-1185">Reference proteome</keyword>
<dbReference type="OMA" id="SIMWIGN"/>
<dbReference type="InterPro" id="IPR029058">
    <property type="entry name" value="AB_hydrolase_fold"/>
</dbReference>
<organism evidence="5 6">
    <name type="scientific">Hypocrea atroviridis (strain ATCC 20476 / IMI 206040)</name>
    <name type="common">Trichoderma atroviride</name>
    <dbReference type="NCBI Taxonomy" id="452589"/>
    <lineage>
        <taxon>Eukaryota</taxon>
        <taxon>Fungi</taxon>
        <taxon>Dikarya</taxon>
        <taxon>Ascomycota</taxon>
        <taxon>Pezizomycotina</taxon>
        <taxon>Sordariomycetes</taxon>
        <taxon>Hypocreomycetidae</taxon>
        <taxon>Hypocreales</taxon>
        <taxon>Hypocreaceae</taxon>
        <taxon>Trichoderma</taxon>
    </lineage>
</organism>
<proteinExistence type="inferred from homology"/>
<dbReference type="AlphaFoldDB" id="G9P3C5"/>
<dbReference type="Proteomes" id="UP000005426">
    <property type="component" value="Unassembled WGS sequence"/>
</dbReference>
<feature type="domain" description="Alpha/beta hydrolase fold-3" evidence="4">
    <location>
        <begin position="132"/>
        <end position="362"/>
    </location>
</feature>
<dbReference type="InterPro" id="IPR013094">
    <property type="entry name" value="AB_hydrolase_3"/>
</dbReference>
<dbReference type="PANTHER" id="PTHR48081">
    <property type="entry name" value="AB HYDROLASE SUPERFAMILY PROTEIN C4A8.06C"/>
    <property type="match status" value="1"/>
</dbReference>
<dbReference type="KEGG" id="tatv:25783508"/>
<dbReference type="OrthoDB" id="2152029at2759"/>
<evidence type="ECO:0000256" key="3">
    <source>
        <dbReference type="SAM" id="Phobius"/>
    </source>
</evidence>
<keyword evidence="3" id="KW-0812">Transmembrane</keyword>
<dbReference type="Pfam" id="PF07859">
    <property type="entry name" value="Abhydrolase_3"/>
    <property type="match status" value="1"/>
</dbReference>
<dbReference type="eggNOG" id="ENOG502S30A">
    <property type="taxonomic scope" value="Eukaryota"/>
</dbReference>
<comment type="caution">
    <text evidence="5">The sequence shown here is derived from an EMBL/GenBank/DDBJ whole genome shotgun (WGS) entry which is preliminary data.</text>
</comment>
<dbReference type="Gene3D" id="3.40.50.1820">
    <property type="entry name" value="alpha/beta hydrolase"/>
    <property type="match status" value="1"/>
</dbReference>
<evidence type="ECO:0000256" key="2">
    <source>
        <dbReference type="ARBA" id="ARBA00022801"/>
    </source>
</evidence>
<accession>G9P3C5</accession>
<reference evidence="5 6" key="1">
    <citation type="journal article" date="2011" name="Genome Biol.">
        <title>Comparative genome sequence analysis underscores mycoparasitism as the ancestral life style of Trichoderma.</title>
        <authorList>
            <person name="Kubicek C.P."/>
            <person name="Herrera-Estrella A."/>
            <person name="Seidl-Seiboth V."/>
            <person name="Martinez D.A."/>
            <person name="Druzhinina I.S."/>
            <person name="Thon M."/>
            <person name="Zeilinger S."/>
            <person name="Casas-Flores S."/>
            <person name="Horwitz B.A."/>
            <person name="Mukherjee P.K."/>
            <person name="Mukherjee M."/>
            <person name="Kredics L."/>
            <person name="Alcaraz L.D."/>
            <person name="Aerts A."/>
            <person name="Antal Z."/>
            <person name="Atanasova L."/>
            <person name="Cervantes-Badillo M.G."/>
            <person name="Challacombe J."/>
            <person name="Chertkov O."/>
            <person name="McCluskey K."/>
            <person name="Coulpier F."/>
            <person name="Deshpande N."/>
            <person name="von Doehren H."/>
            <person name="Ebbole D.J."/>
            <person name="Esquivel-Naranjo E.U."/>
            <person name="Fekete E."/>
            <person name="Flipphi M."/>
            <person name="Glaser F."/>
            <person name="Gomez-Rodriguez E.Y."/>
            <person name="Gruber S."/>
            <person name="Han C."/>
            <person name="Henrissat B."/>
            <person name="Hermosa R."/>
            <person name="Hernandez-Onate M."/>
            <person name="Karaffa L."/>
            <person name="Kosti I."/>
            <person name="Le Crom S."/>
            <person name="Lindquist E."/>
            <person name="Lucas S."/>
            <person name="Luebeck M."/>
            <person name="Luebeck P.S."/>
            <person name="Margeot A."/>
            <person name="Metz B."/>
            <person name="Misra M."/>
            <person name="Nevalainen H."/>
            <person name="Omann M."/>
            <person name="Packer N."/>
            <person name="Perrone G."/>
            <person name="Uresti-Rivera E.E."/>
            <person name="Salamov A."/>
            <person name="Schmoll M."/>
            <person name="Seiboth B."/>
            <person name="Shapiro H."/>
            <person name="Sukno S."/>
            <person name="Tamayo-Ramos J.A."/>
            <person name="Tisch D."/>
            <person name="Wiest A."/>
            <person name="Wilkinson H.H."/>
            <person name="Zhang M."/>
            <person name="Coutinho P.M."/>
            <person name="Kenerley C.M."/>
            <person name="Monte E."/>
            <person name="Baker S.E."/>
            <person name="Grigoriev I.V."/>
        </authorList>
    </citation>
    <scope>NUCLEOTIDE SEQUENCE [LARGE SCALE GENOMIC DNA]</scope>
    <source>
        <strain evidence="6">ATCC 20476 / IMI 206040</strain>
    </source>
</reference>
<name>G9P3C5_HYPAI</name>
<dbReference type="InterPro" id="IPR002168">
    <property type="entry name" value="Lipase_GDXG_HIS_AS"/>
</dbReference>